<evidence type="ECO:0000313" key="1">
    <source>
        <dbReference type="EMBL" id="ABZ98461.1"/>
    </source>
</evidence>
<organism evidence="1 2">
    <name type="scientific">Leptospira biflexa serovar Patoc (strain Patoc 1 / ATCC 23582 / Paris)</name>
    <dbReference type="NCBI Taxonomy" id="456481"/>
    <lineage>
        <taxon>Bacteria</taxon>
        <taxon>Pseudomonadati</taxon>
        <taxon>Spirochaetota</taxon>
        <taxon>Spirochaetia</taxon>
        <taxon>Leptospirales</taxon>
        <taxon>Leptospiraceae</taxon>
        <taxon>Leptospira</taxon>
    </lineage>
</organism>
<gene>
    <name evidence="1" type="ordered locus">LEPBI_I2370</name>
</gene>
<reference evidence="1 2" key="1">
    <citation type="journal article" date="2008" name="PLoS ONE">
        <title>Genome sequence of the saprophyte Leptospira biflexa provides insights into the evolution of Leptospira and the pathogenesis of leptospirosis.</title>
        <authorList>
            <person name="Picardeau M."/>
            <person name="Bulach D.M."/>
            <person name="Bouchier C."/>
            <person name="Zuerner R.L."/>
            <person name="Zidane N."/>
            <person name="Wilson P.J."/>
            <person name="Creno S."/>
            <person name="Kuczek E.S."/>
            <person name="Bommezzadri S."/>
            <person name="Davis J.C."/>
            <person name="McGrath A."/>
            <person name="Johnson M.J."/>
            <person name="Boursaux-Eude C."/>
            <person name="Seemann T."/>
            <person name="Rouy Z."/>
            <person name="Coppel R.L."/>
            <person name="Rood J.I."/>
            <person name="Lajus A."/>
            <person name="Davies J.K."/>
            <person name="Medigue C."/>
            <person name="Adler B."/>
        </authorList>
    </citation>
    <scope>NUCLEOTIDE SEQUENCE [LARGE SCALE GENOMIC DNA]</scope>
    <source>
        <strain evidence="2">Patoc 1 / ATCC 23582 / Paris</strain>
    </source>
</reference>
<dbReference type="EMBL" id="CP000786">
    <property type="protein sequence ID" value="ABZ98461.1"/>
    <property type="molecule type" value="Genomic_DNA"/>
</dbReference>
<dbReference type="RefSeq" id="WP_012389325.1">
    <property type="nucleotide sequence ID" value="NC_010602.1"/>
</dbReference>
<dbReference type="STRING" id="456481.LEPBI_I2370"/>
<dbReference type="AlphaFoldDB" id="B0SKW8"/>
<name>B0SKW8_LEPBP</name>
<dbReference type="HOGENOM" id="CLU_1946146_0_0_12"/>
<dbReference type="OrthoDB" id="342996at2"/>
<evidence type="ECO:0008006" key="3">
    <source>
        <dbReference type="Google" id="ProtNLM"/>
    </source>
</evidence>
<protein>
    <recommendedName>
        <fullName evidence="3">PIN domain-containing protein</fullName>
    </recommendedName>
</protein>
<dbReference type="Proteomes" id="UP000001847">
    <property type="component" value="Chromosome I"/>
</dbReference>
<dbReference type="KEGG" id="lbi:LEPBI_I2370"/>
<sequence length="129" mass="14916">MKVYLSSNFLYSLIHSEGKENIKNLLLDSIDSNTRFYTSTYTIHLLFSKLGTIDTEKKTMILRNVEDLVDSIFDLSMEEIRSDLLLGEGLGLEQVIALNQGMDLFYQNSKEDMVMHHLLKVRNFFGETK</sequence>
<accession>B0SKW8</accession>
<proteinExistence type="predicted"/>
<dbReference type="BioCyc" id="LBIF456481:LEPBI_RS11705-MONOMER"/>
<keyword evidence="2" id="KW-1185">Reference proteome</keyword>
<evidence type="ECO:0000313" key="2">
    <source>
        <dbReference type="Proteomes" id="UP000001847"/>
    </source>
</evidence>